<evidence type="ECO:0000256" key="1">
    <source>
        <dbReference type="SAM" id="MobiDB-lite"/>
    </source>
</evidence>
<evidence type="ECO:0000313" key="3">
    <source>
        <dbReference type="Proteomes" id="UP001156870"/>
    </source>
</evidence>
<dbReference type="RefSeq" id="WP_232594867.1">
    <property type="nucleotide sequence ID" value="NZ_BSPD01000002.1"/>
</dbReference>
<protein>
    <submittedName>
        <fullName evidence="2">Uncharacterized protein</fullName>
    </submittedName>
</protein>
<evidence type="ECO:0000313" key="2">
    <source>
        <dbReference type="EMBL" id="GLS24363.1"/>
    </source>
</evidence>
<name>A0AA37WJM0_9GAMM</name>
<organism evidence="2 3">
    <name type="scientific">Marinibactrum halimedae</name>
    <dbReference type="NCBI Taxonomy" id="1444977"/>
    <lineage>
        <taxon>Bacteria</taxon>
        <taxon>Pseudomonadati</taxon>
        <taxon>Pseudomonadota</taxon>
        <taxon>Gammaproteobacteria</taxon>
        <taxon>Cellvibrionales</taxon>
        <taxon>Cellvibrionaceae</taxon>
        <taxon>Marinibactrum</taxon>
    </lineage>
</organism>
<dbReference type="Proteomes" id="UP001156870">
    <property type="component" value="Unassembled WGS sequence"/>
</dbReference>
<dbReference type="EMBL" id="BSPD01000002">
    <property type="protein sequence ID" value="GLS24363.1"/>
    <property type="molecule type" value="Genomic_DNA"/>
</dbReference>
<accession>A0AA37WJM0</accession>
<comment type="caution">
    <text evidence="2">The sequence shown here is derived from an EMBL/GenBank/DDBJ whole genome shotgun (WGS) entry which is preliminary data.</text>
</comment>
<feature type="region of interest" description="Disordered" evidence="1">
    <location>
        <begin position="251"/>
        <end position="270"/>
    </location>
</feature>
<reference evidence="2 3" key="1">
    <citation type="journal article" date="2014" name="Int. J. Syst. Evol. Microbiol.">
        <title>Complete genome sequence of Corynebacterium casei LMG S-19264T (=DSM 44701T), isolated from a smear-ripened cheese.</title>
        <authorList>
            <consortium name="US DOE Joint Genome Institute (JGI-PGF)"/>
            <person name="Walter F."/>
            <person name="Albersmeier A."/>
            <person name="Kalinowski J."/>
            <person name="Ruckert C."/>
        </authorList>
    </citation>
    <scope>NUCLEOTIDE SEQUENCE [LARGE SCALE GENOMIC DNA]</scope>
    <source>
        <strain evidence="2 3">NBRC 110095</strain>
    </source>
</reference>
<proteinExistence type="predicted"/>
<sequence length="270" mass="29678">MSSTNEITASIEDYLLSLADSLQDAQQQLSQRQVASLPGQPAMAYQLPKLDFQLKIALNMEQQDANIVGDTLFLPIGDSPSVLPPVTNKKLVSQSGTLHEYNVSTISGSFVAVPVKEVQQAYVIQLNHAVAGNMRYELTFLINRQNNLEPVERLGVEVNVEKERLKNFNEGLFEQLQSLQDKTELELASEISRWFSFSDTTLISDSSGEVSFGVSLIIPPDLSKEVLSSGDIQLPLVVSVRGNNQRFILPFSDGPLGSKGDPKSNPKSKK</sequence>
<dbReference type="AlphaFoldDB" id="A0AA37WJM0"/>
<gene>
    <name evidence="2" type="ORF">GCM10007877_00740</name>
</gene>
<keyword evidence="3" id="KW-1185">Reference proteome</keyword>